<accession>A0A085M608</accession>
<feature type="coiled-coil region" evidence="14">
    <location>
        <begin position="525"/>
        <end position="552"/>
    </location>
</feature>
<comment type="subcellular location">
    <subcellularLocation>
        <location evidence="3">Chromosome</location>
    </subcellularLocation>
    <subcellularLocation>
        <location evidence="2">Nucleus</location>
    </subcellularLocation>
</comment>
<dbReference type="NCBIfam" id="TIGR00606">
    <property type="entry name" value="rad50"/>
    <property type="match status" value="1"/>
</dbReference>
<evidence type="ECO:0000256" key="8">
    <source>
        <dbReference type="ARBA" id="ARBA00022801"/>
    </source>
</evidence>
<evidence type="ECO:0000256" key="11">
    <source>
        <dbReference type="ARBA" id="ARBA00023204"/>
    </source>
</evidence>
<evidence type="ECO:0000259" key="15">
    <source>
        <dbReference type="Pfam" id="PF13476"/>
    </source>
</evidence>
<evidence type="ECO:0000256" key="10">
    <source>
        <dbReference type="ARBA" id="ARBA00023054"/>
    </source>
</evidence>
<dbReference type="GO" id="GO:0043047">
    <property type="term" value="F:single-stranded telomeric DNA binding"/>
    <property type="evidence" value="ECO:0007669"/>
    <property type="project" value="TreeGrafter"/>
</dbReference>
<keyword evidence="8" id="KW-0378">Hydrolase</keyword>
<dbReference type="PANTHER" id="PTHR18867:SF12">
    <property type="entry name" value="DNA REPAIR PROTEIN RAD50"/>
    <property type="match status" value="1"/>
</dbReference>
<comment type="similarity">
    <text evidence="4">Belongs to the SMC family. RAD50 subfamily.</text>
</comment>
<dbReference type="GO" id="GO:0006302">
    <property type="term" value="P:double-strand break repair"/>
    <property type="evidence" value="ECO:0007669"/>
    <property type="project" value="InterPro"/>
</dbReference>
<keyword evidence="11" id="KW-0234">DNA repair</keyword>
<proteinExistence type="inferred from homology"/>
<keyword evidence="9" id="KW-0862">Zinc</keyword>
<evidence type="ECO:0000256" key="14">
    <source>
        <dbReference type="SAM" id="Coils"/>
    </source>
</evidence>
<evidence type="ECO:0000256" key="3">
    <source>
        <dbReference type="ARBA" id="ARBA00004286"/>
    </source>
</evidence>
<dbReference type="SUPFAM" id="SSF75712">
    <property type="entry name" value="Rad50 coiled-coil Zn hook"/>
    <property type="match status" value="1"/>
</dbReference>
<dbReference type="GO" id="GO:0046872">
    <property type="term" value="F:metal ion binding"/>
    <property type="evidence" value="ECO:0007669"/>
    <property type="project" value="UniProtKB-KW"/>
</dbReference>
<evidence type="ECO:0000256" key="7">
    <source>
        <dbReference type="ARBA" id="ARBA00022763"/>
    </source>
</evidence>
<keyword evidence="10 14" id="KW-0175">Coiled coil</keyword>
<keyword evidence="7" id="KW-0227">DNA damage</keyword>
<dbReference type="GO" id="GO:0000722">
    <property type="term" value="P:telomere maintenance via recombination"/>
    <property type="evidence" value="ECO:0007669"/>
    <property type="project" value="TreeGrafter"/>
</dbReference>
<dbReference type="GO" id="GO:0016887">
    <property type="term" value="F:ATP hydrolysis activity"/>
    <property type="evidence" value="ECO:0007669"/>
    <property type="project" value="InterPro"/>
</dbReference>
<evidence type="ECO:0000256" key="6">
    <source>
        <dbReference type="ARBA" id="ARBA00022723"/>
    </source>
</evidence>
<evidence type="ECO:0000256" key="12">
    <source>
        <dbReference type="ARBA" id="ARBA00023242"/>
    </source>
</evidence>
<keyword evidence="12" id="KW-0539">Nucleus</keyword>
<feature type="coiled-coil region" evidence="14">
    <location>
        <begin position="850"/>
        <end position="929"/>
    </location>
</feature>
<evidence type="ECO:0000256" key="1">
    <source>
        <dbReference type="ARBA" id="ARBA00001947"/>
    </source>
</evidence>
<evidence type="ECO:0000256" key="13">
    <source>
        <dbReference type="ARBA" id="ARBA00049360"/>
    </source>
</evidence>
<dbReference type="InterPro" id="IPR004584">
    <property type="entry name" value="Rad50_eukaryotes"/>
</dbReference>
<dbReference type="PANTHER" id="PTHR18867">
    <property type="entry name" value="RAD50"/>
    <property type="match status" value="1"/>
</dbReference>
<dbReference type="GO" id="GO:0051880">
    <property type="term" value="F:G-quadruplex DNA binding"/>
    <property type="evidence" value="ECO:0007669"/>
    <property type="project" value="TreeGrafter"/>
</dbReference>
<dbReference type="InterPro" id="IPR038729">
    <property type="entry name" value="Rad50/SbcC_AAA"/>
</dbReference>
<comment type="cofactor">
    <cofactor evidence="1">
        <name>Zn(2+)</name>
        <dbReference type="ChEBI" id="CHEBI:29105"/>
    </cofactor>
</comment>
<keyword evidence="6" id="KW-0479">Metal-binding</keyword>
<name>A0A085M608_9BILA</name>
<dbReference type="SUPFAM" id="SSF52540">
    <property type="entry name" value="P-loop containing nucleoside triphosphate hydrolases"/>
    <property type="match status" value="1"/>
</dbReference>
<dbReference type="GO" id="GO:0070192">
    <property type="term" value="P:chromosome organization involved in meiotic cell cycle"/>
    <property type="evidence" value="ECO:0007669"/>
    <property type="project" value="TreeGrafter"/>
</dbReference>
<protein>
    <recommendedName>
        <fullName evidence="15">Rad50/SbcC-type AAA domain-containing protein</fullName>
    </recommendedName>
</protein>
<evidence type="ECO:0000313" key="17">
    <source>
        <dbReference type="Proteomes" id="UP000030764"/>
    </source>
</evidence>
<evidence type="ECO:0000313" key="16">
    <source>
        <dbReference type="EMBL" id="KFD52654.1"/>
    </source>
</evidence>
<gene>
    <name evidence="16" type="ORF">M513_06501</name>
</gene>
<organism evidence="16 17">
    <name type="scientific">Trichuris suis</name>
    <name type="common">pig whipworm</name>
    <dbReference type="NCBI Taxonomy" id="68888"/>
    <lineage>
        <taxon>Eukaryota</taxon>
        <taxon>Metazoa</taxon>
        <taxon>Ecdysozoa</taxon>
        <taxon>Nematoda</taxon>
        <taxon>Enoplea</taxon>
        <taxon>Dorylaimia</taxon>
        <taxon>Trichinellida</taxon>
        <taxon>Trichuridae</taxon>
        <taxon>Trichuris</taxon>
    </lineage>
</organism>
<dbReference type="GO" id="GO:0030870">
    <property type="term" value="C:Mre11 complex"/>
    <property type="evidence" value="ECO:0007669"/>
    <property type="project" value="InterPro"/>
</dbReference>
<keyword evidence="5" id="KW-0158">Chromosome</keyword>
<feature type="coiled-coil region" evidence="14">
    <location>
        <begin position="321"/>
        <end position="362"/>
    </location>
</feature>
<dbReference type="Gene3D" id="3.40.50.300">
    <property type="entry name" value="P-loop containing nucleotide triphosphate hydrolases"/>
    <property type="match status" value="2"/>
</dbReference>
<dbReference type="GO" id="GO:0007004">
    <property type="term" value="P:telomere maintenance via telomerase"/>
    <property type="evidence" value="ECO:0007669"/>
    <property type="project" value="TreeGrafter"/>
</dbReference>
<evidence type="ECO:0000256" key="9">
    <source>
        <dbReference type="ARBA" id="ARBA00022833"/>
    </source>
</evidence>
<dbReference type="SUPFAM" id="SSF57997">
    <property type="entry name" value="Tropomyosin"/>
    <property type="match status" value="1"/>
</dbReference>
<dbReference type="Proteomes" id="UP000030764">
    <property type="component" value="Unassembled WGS sequence"/>
</dbReference>
<evidence type="ECO:0000256" key="5">
    <source>
        <dbReference type="ARBA" id="ARBA00022454"/>
    </source>
</evidence>
<feature type="coiled-coil region" evidence="14">
    <location>
        <begin position="591"/>
        <end position="625"/>
    </location>
</feature>
<feature type="domain" description="Rad50/SbcC-type AAA" evidence="15">
    <location>
        <begin position="9"/>
        <end position="241"/>
    </location>
</feature>
<dbReference type="GO" id="GO:0000794">
    <property type="term" value="C:condensed nuclear chromosome"/>
    <property type="evidence" value="ECO:0007669"/>
    <property type="project" value="TreeGrafter"/>
</dbReference>
<feature type="coiled-coil region" evidence="14">
    <location>
        <begin position="430"/>
        <end position="488"/>
    </location>
</feature>
<evidence type="ECO:0000256" key="2">
    <source>
        <dbReference type="ARBA" id="ARBA00004123"/>
    </source>
</evidence>
<reference evidence="16 17" key="1">
    <citation type="journal article" date="2014" name="Nat. Genet.">
        <title>Genome and transcriptome of the porcine whipworm Trichuris suis.</title>
        <authorList>
            <person name="Jex A.R."/>
            <person name="Nejsum P."/>
            <person name="Schwarz E.M."/>
            <person name="Hu L."/>
            <person name="Young N.D."/>
            <person name="Hall R.S."/>
            <person name="Korhonen P.K."/>
            <person name="Liao S."/>
            <person name="Thamsborg S."/>
            <person name="Xia J."/>
            <person name="Xu P."/>
            <person name="Wang S."/>
            <person name="Scheerlinck J.P."/>
            <person name="Hofmann A."/>
            <person name="Sternberg P.W."/>
            <person name="Wang J."/>
            <person name="Gasser R.B."/>
        </authorList>
    </citation>
    <scope>NUCLEOTIDE SEQUENCE [LARGE SCALE GENOMIC DNA]</scope>
    <source>
        <strain evidence="16">DCEP-RM93M</strain>
    </source>
</reference>
<sequence>MAELVGMLIRGIRSFSSDDKAQVIRFQKPLTLIVGPNGSGKTTIIECLKYATIGAMPPGGKCGAFVRDPKIDGENIVKAQVKLKFVDTFGATSVVTRSLSCQRKSSGLTCRTVDGTVKRKKDNTFASLSMKCAEMDEEMCHLLGVPKAVLDYVIFCHQEESNWPLSESKILKDKFDELFCAERYTKAVDEIRKIRNNLRSQVSNFKCELRYLLINKEKADKLQNELEEAQDNLAKVKEAIEVTEKELEPLKQKINDLTISSEKINGLKAQLENVKLNLKIREESVESISSSIEHQFPGSDEELQTELDTYASSLNASSLLISTLEKTINDMDSRLAEHHNNRLNLLAEKRGIEAEIHFLQEKITVLHDMVERECRNFHIPDAEQTGDDELISKIRCLLQDEISSFAVKKKKHEEMEYNVKQEIEENKILVKRYTKDLSVLKHKIVEYEEDRVRIEKKMNENSSTVSKLAEIERKLENTAREIEMLDYTALENNWKRENAKFIQSKEKCALEVKNITEQLNCALEKEKGEAELKVLESELIKKQQELQHHLALHDETISRLFAGVKLHSLKSRVEVFLTERKNQLKQSMSNMQNKELLYSNAVQELELLEQRIRDANVEVSACVQKLNAVNVSSRCSYAREIKNITRQLEELQVEKGSVDGAYFLYRKYISHAQVTLRCPVCDRGFDKPNEAESFIGKISEDMSAIPNRQQCLDGEINVLIKRRDELLDQRGTLDAKDRLENNTLPELNKMHNILCESVNALRISLGKAKENFSSLSKDVELVESLRGDAAVISVLHEEITKLEENVTLRRDKLRSIDAIIPSSELQSLLEDKHRLLNTINTNMEHSLSLLNAERDRLQTLRDMSHRLTEEKADIFRSNEQVASLSRQHREILIDMERLRREEEEANRDLACWERRDEELLFQLNELEEKWVTNSRVEELLIDKHTKAFQELENLWNYLKQQCIRERQLRLNALEEELINVQGNITDLQSRKSAENDRLYELRNGLSQADVRKRELADNVKLRKEKQLCLEMQEKISLLQQQLADLTFSREEFDIEDLNQQYCLRLKTYNESTARLAVLEERKESIMKDLQSEGCKDAKKVYERKLIDINVADVICEDLLKYTQALENAIIVYHQSKMQQINNIIKDLWENVYKGDDIEYVEIKSEEARLSTEKRRCYSYRVVMFCDGIELDMRGRCSTGQKVLASIIIRIALAEVFSSNCGFFALDEPTTNLDATNSESLACALADLLKVRSMEKHFQLILITHDNNFVENMLRHWPLDVFYHVSKDKSGCTQLIEKHVEYLYSK</sequence>
<dbReference type="EMBL" id="KL363225">
    <property type="protein sequence ID" value="KFD52654.1"/>
    <property type="molecule type" value="Genomic_DNA"/>
</dbReference>
<dbReference type="InterPro" id="IPR027417">
    <property type="entry name" value="P-loop_NTPase"/>
</dbReference>
<dbReference type="FunFam" id="3.40.50.300:FF:001195">
    <property type="entry name" value="DNA repair protein rad50"/>
    <property type="match status" value="1"/>
</dbReference>
<feature type="coiled-coil region" evidence="14">
    <location>
        <begin position="963"/>
        <end position="990"/>
    </location>
</feature>
<evidence type="ECO:0000256" key="4">
    <source>
        <dbReference type="ARBA" id="ARBA00009439"/>
    </source>
</evidence>
<comment type="catalytic activity">
    <reaction evidence="13">
        <text>ATP + H2O = ADP + phosphate + H(+)</text>
        <dbReference type="Rhea" id="RHEA:13065"/>
        <dbReference type="ChEBI" id="CHEBI:15377"/>
        <dbReference type="ChEBI" id="CHEBI:15378"/>
        <dbReference type="ChEBI" id="CHEBI:30616"/>
        <dbReference type="ChEBI" id="CHEBI:43474"/>
        <dbReference type="ChEBI" id="CHEBI:456216"/>
    </reaction>
</comment>
<feature type="coiled-coil region" evidence="14">
    <location>
        <begin position="181"/>
        <end position="284"/>
    </location>
</feature>
<dbReference type="GO" id="GO:0003691">
    <property type="term" value="F:double-stranded telomeric DNA binding"/>
    <property type="evidence" value="ECO:0007669"/>
    <property type="project" value="TreeGrafter"/>
</dbReference>
<keyword evidence="17" id="KW-1185">Reference proteome</keyword>
<dbReference type="Pfam" id="PF13476">
    <property type="entry name" value="AAA_23"/>
    <property type="match status" value="1"/>
</dbReference>